<dbReference type="EMBL" id="AZCX01000008">
    <property type="protein sequence ID" value="KRK47519.1"/>
    <property type="molecule type" value="Genomic_DNA"/>
</dbReference>
<dbReference type="AlphaFoldDB" id="A0A0R1HM90"/>
<feature type="region of interest" description="Disordered" evidence="1">
    <location>
        <begin position="38"/>
        <end position="84"/>
    </location>
</feature>
<protein>
    <recommendedName>
        <fullName evidence="6">Gram-positive cocci surface proteins LPxTG domain-containing protein</fullName>
    </recommendedName>
</protein>
<keyword evidence="2" id="KW-0812">Transmembrane</keyword>
<evidence type="ECO:0000256" key="1">
    <source>
        <dbReference type="SAM" id="MobiDB-lite"/>
    </source>
</evidence>
<organism evidence="4 5">
    <name type="scientific">Secundilactobacillus kimchicus JCM 15530</name>
    <dbReference type="NCBI Taxonomy" id="1302272"/>
    <lineage>
        <taxon>Bacteria</taxon>
        <taxon>Bacillati</taxon>
        <taxon>Bacillota</taxon>
        <taxon>Bacilli</taxon>
        <taxon>Lactobacillales</taxon>
        <taxon>Lactobacillaceae</taxon>
        <taxon>Secundilactobacillus</taxon>
    </lineage>
</organism>
<dbReference type="NCBIfam" id="TIGR01167">
    <property type="entry name" value="LPXTG_anchor"/>
    <property type="match status" value="1"/>
</dbReference>
<reference evidence="4 5" key="1">
    <citation type="journal article" date="2015" name="Genome Announc.">
        <title>Expanding the biotechnology potential of lactobacilli through comparative genomics of 213 strains and associated genera.</title>
        <authorList>
            <person name="Sun Z."/>
            <person name="Harris H.M."/>
            <person name="McCann A."/>
            <person name="Guo C."/>
            <person name="Argimon S."/>
            <person name="Zhang W."/>
            <person name="Yang X."/>
            <person name="Jeffery I.B."/>
            <person name="Cooney J.C."/>
            <person name="Kagawa T.F."/>
            <person name="Liu W."/>
            <person name="Song Y."/>
            <person name="Salvetti E."/>
            <person name="Wrobel A."/>
            <person name="Rasinkangas P."/>
            <person name="Parkhill J."/>
            <person name="Rea M.C."/>
            <person name="O'Sullivan O."/>
            <person name="Ritari J."/>
            <person name="Douillard F.P."/>
            <person name="Paul Ross R."/>
            <person name="Yang R."/>
            <person name="Briner A.E."/>
            <person name="Felis G.E."/>
            <person name="de Vos W.M."/>
            <person name="Barrangou R."/>
            <person name="Klaenhammer T.R."/>
            <person name="Caufield P.W."/>
            <person name="Cui Y."/>
            <person name="Zhang H."/>
            <person name="O'Toole P.W."/>
        </authorList>
    </citation>
    <scope>NUCLEOTIDE SEQUENCE [LARGE SCALE GENOMIC DNA]</scope>
    <source>
        <strain evidence="4 5">JCM 15530</strain>
    </source>
</reference>
<evidence type="ECO:0000313" key="5">
    <source>
        <dbReference type="Proteomes" id="UP000050911"/>
    </source>
</evidence>
<evidence type="ECO:0008006" key="6">
    <source>
        <dbReference type="Google" id="ProtNLM"/>
    </source>
</evidence>
<feature type="transmembrane region" description="Helical" evidence="2">
    <location>
        <begin position="90"/>
        <end position="110"/>
    </location>
</feature>
<dbReference type="STRING" id="1302272.FC96_GL002445"/>
<dbReference type="Proteomes" id="UP000050911">
    <property type="component" value="Unassembled WGS sequence"/>
</dbReference>
<feature type="chain" id="PRO_5006405234" description="Gram-positive cocci surface proteins LPxTG domain-containing protein" evidence="3">
    <location>
        <begin position="21"/>
        <end position="118"/>
    </location>
</feature>
<keyword evidence="5" id="KW-1185">Reference proteome</keyword>
<sequence>MLVVFGVAFFLIGQTSMVAAKESTAQFEVVGRAPDVIDQGNLPTGKLPPKKPGITQLTRGRAVPDQNKGQQATPKNANQSKGWLPQTDEATWGVVTAIGVVLALIWLILWRQRKRGRE</sequence>
<feature type="compositionally biased region" description="Polar residues" evidence="1">
    <location>
        <begin position="67"/>
        <end position="81"/>
    </location>
</feature>
<comment type="caution">
    <text evidence="4">The sequence shown here is derived from an EMBL/GenBank/DDBJ whole genome shotgun (WGS) entry which is preliminary data.</text>
</comment>
<accession>A0A0R1HM90</accession>
<feature type="signal peptide" evidence="3">
    <location>
        <begin position="1"/>
        <end position="20"/>
    </location>
</feature>
<evidence type="ECO:0000313" key="4">
    <source>
        <dbReference type="EMBL" id="KRK47519.1"/>
    </source>
</evidence>
<evidence type="ECO:0000256" key="3">
    <source>
        <dbReference type="SAM" id="SignalP"/>
    </source>
</evidence>
<gene>
    <name evidence="4" type="ORF">FC96_GL002445</name>
</gene>
<keyword evidence="2" id="KW-1133">Transmembrane helix</keyword>
<proteinExistence type="predicted"/>
<keyword evidence="3" id="KW-0732">Signal</keyword>
<evidence type="ECO:0000256" key="2">
    <source>
        <dbReference type="SAM" id="Phobius"/>
    </source>
</evidence>
<dbReference type="PATRIC" id="fig|1302272.5.peg.2492"/>
<keyword evidence="2" id="KW-0472">Membrane</keyword>
<name>A0A0R1HM90_9LACO</name>